<dbReference type="AlphaFoldDB" id="A0A0F9S794"/>
<comment type="caution">
    <text evidence="1">The sequence shown here is derived from an EMBL/GenBank/DDBJ whole genome shotgun (WGS) entry which is preliminary data.</text>
</comment>
<organism evidence="1">
    <name type="scientific">marine sediment metagenome</name>
    <dbReference type="NCBI Taxonomy" id="412755"/>
    <lineage>
        <taxon>unclassified sequences</taxon>
        <taxon>metagenomes</taxon>
        <taxon>ecological metagenomes</taxon>
    </lineage>
</organism>
<name>A0A0F9S794_9ZZZZ</name>
<sequence>MALMPNGDITLAELIRRAKLNTPEKHEEFESLRLEAFDVAKRTFLERALSYNVDHACVEEMVFGPVSLASEIYKRAIRMTGVLSPERTVPLRPIELERCIDICQDLLNYVSWQYALATMVQISLSQEQVEKITRAEEDFTQHV</sequence>
<proteinExistence type="predicted"/>
<evidence type="ECO:0000313" key="1">
    <source>
        <dbReference type="EMBL" id="KKN32856.1"/>
    </source>
</evidence>
<dbReference type="EMBL" id="LAZR01002225">
    <property type="protein sequence ID" value="KKN32856.1"/>
    <property type="molecule type" value="Genomic_DNA"/>
</dbReference>
<gene>
    <name evidence="1" type="ORF">LCGC14_0809740</name>
</gene>
<protein>
    <submittedName>
        <fullName evidence="1">Uncharacterized protein</fullName>
    </submittedName>
</protein>
<accession>A0A0F9S794</accession>
<reference evidence="1" key="1">
    <citation type="journal article" date="2015" name="Nature">
        <title>Complex archaea that bridge the gap between prokaryotes and eukaryotes.</title>
        <authorList>
            <person name="Spang A."/>
            <person name="Saw J.H."/>
            <person name="Jorgensen S.L."/>
            <person name="Zaremba-Niedzwiedzka K."/>
            <person name="Martijn J."/>
            <person name="Lind A.E."/>
            <person name="van Eijk R."/>
            <person name="Schleper C."/>
            <person name="Guy L."/>
            <person name="Ettema T.J."/>
        </authorList>
    </citation>
    <scope>NUCLEOTIDE SEQUENCE</scope>
</reference>